<feature type="region of interest" description="Disordered" evidence="1">
    <location>
        <begin position="1"/>
        <end position="39"/>
    </location>
</feature>
<name>A0A2P2J1A4_RHIMU</name>
<dbReference type="EMBL" id="GGEC01006758">
    <property type="protein sequence ID" value="MBW87241.1"/>
    <property type="molecule type" value="Transcribed_RNA"/>
</dbReference>
<proteinExistence type="predicted"/>
<protein>
    <submittedName>
        <fullName evidence="2">Uncharacterized protein</fullName>
    </submittedName>
</protein>
<organism evidence="2">
    <name type="scientific">Rhizophora mucronata</name>
    <name type="common">Asiatic mangrove</name>
    <dbReference type="NCBI Taxonomy" id="61149"/>
    <lineage>
        <taxon>Eukaryota</taxon>
        <taxon>Viridiplantae</taxon>
        <taxon>Streptophyta</taxon>
        <taxon>Embryophyta</taxon>
        <taxon>Tracheophyta</taxon>
        <taxon>Spermatophyta</taxon>
        <taxon>Magnoliopsida</taxon>
        <taxon>eudicotyledons</taxon>
        <taxon>Gunneridae</taxon>
        <taxon>Pentapetalae</taxon>
        <taxon>rosids</taxon>
        <taxon>fabids</taxon>
        <taxon>Malpighiales</taxon>
        <taxon>Rhizophoraceae</taxon>
        <taxon>Rhizophora</taxon>
    </lineage>
</organism>
<evidence type="ECO:0000256" key="1">
    <source>
        <dbReference type="SAM" id="MobiDB-lite"/>
    </source>
</evidence>
<reference evidence="2" key="1">
    <citation type="submission" date="2018-02" db="EMBL/GenBank/DDBJ databases">
        <title>Rhizophora mucronata_Transcriptome.</title>
        <authorList>
            <person name="Meera S.P."/>
            <person name="Sreeshan A."/>
            <person name="Augustine A."/>
        </authorList>
    </citation>
    <scope>NUCLEOTIDE SEQUENCE</scope>
    <source>
        <tissue evidence="2">Leaf</tissue>
    </source>
</reference>
<evidence type="ECO:0000313" key="2">
    <source>
        <dbReference type="EMBL" id="MBW87241.1"/>
    </source>
</evidence>
<sequence length="39" mass="4599">MPEKSKRLSQMKFKCSKAGWKSLPSRRMMSLNGQKRRLS</sequence>
<accession>A0A2P2J1A4</accession>
<dbReference type="AlphaFoldDB" id="A0A2P2J1A4"/>